<feature type="region of interest" description="Disordered" evidence="1">
    <location>
        <begin position="62"/>
        <end position="118"/>
    </location>
</feature>
<proteinExistence type="predicted"/>
<evidence type="ECO:0000313" key="2">
    <source>
        <dbReference type="EMBL" id="KAF0691672.1"/>
    </source>
</evidence>
<dbReference type="OrthoDB" id="78094at2759"/>
<name>A0A6A4Y8U2_9STRA</name>
<feature type="compositionally biased region" description="Polar residues" evidence="1">
    <location>
        <begin position="84"/>
        <end position="95"/>
    </location>
</feature>
<reference evidence="2" key="1">
    <citation type="submission" date="2019-06" db="EMBL/GenBank/DDBJ databases">
        <title>Genomics analysis of Aphanomyces spp. identifies a new class of oomycete effector associated with host adaptation.</title>
        <authorList>
            <person name="Gaulin E."/>
        </authorList>
    </citation>
    <scope>NUCLEOTIDE SEQUENCE</scope>
    <source>
        <strain evidence="2">CBS 578.67</strain>
    </source>
</reference>
<accession>A0A6A4Y8U2</accession>
<dbReference type="Gene3D" id="3.40.50.720">
    <property type="entry name" value="NAD(P)-binding Rossmann-like Domain"/>
    <property type="match status" value="1"/>
</dbReference>
<feature type="region of interest" description="Disordered" evidence="1">
    <location>
        <begin position="225"/>
        <end position="253"/>
    </location>
</feature>
<feature type="non-terminal residue" evidence="2">
    <location>
        <position position="324"/>
    </location>
</feature>
<dbReference type="AlphaFoldDB" id="A0A6A4Y8U2"/>
<sequence>MSGDAAQWEPEIAAYFIDVTCVRGIKNVAKGSLFEFLPPCFGCNRTQHLRPGAASFQLEIEQESQTSDDLEKRHQHGGRPSAYAITTTPSKSSASFEAASVADSRRSDGRRTSTLRPSSRSACRHTRVEIERCIFVVVNAHPLVYAFPTTNQPGTDTVFWYDSAEEFGVSCWDNREFVREHFKSTSSTSAQPSWSGAPSSHSRWLRWAGSRHLVKEYLCPKINRTTRRNPQRSDPTATCKPKPKWTSSPSGGVPRNLLRGVEQRFQRAHVAGSYVFLVEGSSSGIGVAAIQLTKAFGHRVIATRRGPFPTILRQQMMGDQDDRQ</sequence>
<dbReference type="InterPro" id="IPR036291">
    <property type="entry name" value="NAD(P)-bd_dom_sf"/>
</dbReference>
<dbReference type="EMBL" id="VJMH01006042">
    <property type="protein sequence ID" value="KAF0691672.1"/>
    <property type="molecule type" value="Genomic_DNA"/>
</dbReference>
<organism evidence="2">
    <name type="scientific">Aphanomyces stellatus</name>
    <dbReference type="NCBI Taxonomy" id="120398"/>
    <lineage>
        <taxon>Eukaryota</taxon>
        <taxon>Sar</taxon>
        <taxon>Stramenopiles</taxon>
        <taxon>Oomycota</taxon>
        <taxon>Saprolegniomycetes</taxon>
        <taxon>Saprolegniales</taxon>
        <taxon>Verrucalvaceae</taxon>
        <taxon>Aphanomyces</taxon>
    </lineage>
</organism>
<dbReference type="Gene3D" id="3.90.180.10">
    <property type="entry name" value="Medium-chain alcohol dehydrogenases, catalytic domain"/>
    <property type="match status" value="1"/>
</dbReference>
<gene>
    <name evidence="2" type="ORF">As57867_017081</name>
</gene>
<dbReference type="SUPFAM" id="SSF51735">
    <property type="entry name" value="NAD(P)-binding Rossmann-fold domains"/>
    <property type="match status" value="1"/>
</dbReference>
<evidence type="ECO:0000256" key="1">
    <source>
        <dbReference type="SAM" id="MobiDB-lite"/>
    </source>
</evidence>
<comment type="caution">
    <text evidence="2">The sequence shown here is derived from an EMBL/GenBank/DDBJ whole genome shotgun (WGS) entry which is preliminary data.</text>
</comment>
<protein>
    <submittedName>
        <fullName evidence="2">Uncharacterized protein</fullName>
    </submittedName>
</protein>